<feature type="compositionally biased region" description="Basic and acidic residues" evidence="1">
    <location>
        <begin position="842"/>
        <end position="852"/>
    </location>
</feature>
<dbReference type="eggNOG" id="ENOG502SJZ0">
    <property type="taxonomic scope" value="Eukaryota"/>
</dbReference>
<accession>G4TAA8</accession>
<evidence type="ECO:0000313" key="2">
    <source>
        <dbReference type="EMBL" id="CCA68251.1"/>
    </source>
</evidence>
<dbReference type="InterPro" id="IPR018247">
    <property type="entry name" value="EF_Hand_1_Ca_BS"/>
</dbReference>
<organism evidence="2 3">
    <name type="scientific">Serendipita indica (strain DSM 11827)</name>
    <name type="common">Root endophyte fungus</name>
    <name type="synonym">Piriformospora indica</name>
    <dbReference type="NCBI Taxonomy" id="1109443"/>
    <lineage>
        <taxon>Eukaryota</taxon>
        <taxon>Fungi</taxon>
        <taxon>Dikarya</taxon>
        <taxon>Basidiomycota</taxon>
        <taxon>Agaricomycotina</taxon>
        <taxon>Agaricomycetes</taxon>
        <taxon>Sebacinales</taxon>
        <taxon>Serendipitaceae</taxon>
        <taxon>Serendipita</taxon>
    </lineage>
</organism>
<feature type="compositionally biased region" description="Basic and acidic residues" evidence="1">
    <location>
        <begin position="1236"/>
        <end position="1247"/>
    </location>
</feature>
<feature type="compositionally biased region" description="Polar residues" evidence="1">
    <location>
        <begin position="1224"/>
        <end position="1233"/>
    </location>
</feature>
<dbReference type="AlphaFoldDB" id="G4TAA8"/>
<gene>
    <name evidence="2" type="ORF">PIIN_02116</name>
</gene>
<dbReference type="OrthoDB" id="2122982at2759"/>
<protein>
    <recommendedName>
        <fullName evidence="4">EF-hand domain-containing protein</fullName>
    </recommendedName>
</protein>
<feature type="compositionally biased region" description="Polar residues" evidence="1">
    <location>
        <begin position="917"/>
        <end position="932"/>
    </location>
</feature>
<feature type="region of interest" description="Disordered" evidence="1">
    <location>
        <begin position="800"/>
        <end position="891"/>
    </location>
</feature>
<dbReference type="InParanoid" id="G4TAA8"/>
<comment type="caution">
    <text evidence="2">The sequence shown here is derived from an EMBL/GenBank/DDBJ whole genome shotgun (WGS) entry which is preliminary data.</text>
</comment>
<sequence>MADLALMALSENKPVDAVELSQAQVMVVEAEKWIIEEAQATPDKKKSKARARTVLNTMNRVLVVIEGTSVFFPPAKLAVEVLKGLLKLELDRRDNSEQIVAMFHSMTTMLFVLRHLDGLALGEDELSWRLEHLLDAMRKSMEEFGDLADLYYNKCKQPVVRFFKSSDFKLRMQLFNDQFNQYRRDLQDVLLVRADGRGQTMQADVERIKANTELILARLGQPVNEQEAQAVRLVEACGREVVLHDKAKLEEVSVLIGGGRVTGNTQALLDTSLDDLLVSNMKQFHFKLEASMAQMHESVNKAKEAILKKLDSGPHELIEDPDVKAVWQANAWRLSVKCRHFVDELSNHYEEKFRNEIIKNDGQTPKDNWTLAIISKVMHHPAIGDAIDEDGSGFISLYEVNSFLTQRPESWSTPEWLAYWAIGWRMSNIKYTNQIAEHLDDLSKLCRQVVDKHKGNGDEGYAGLVTKYTQKLRIMRNMNSWAHTVQADDSAMQDLSMEGETRLQELLDQASKDQIKIISERLDVLKWLLDDPADLPVLLGGTDTRIELVFLCIASLILGRHVEDMEQALSGGSVSDGALAIMTETLDMLTDMFHDRMQALIRGWRAQKLHVELHITCFAGGIYAGWYNAYNHPSGEMKRLVDKASTADESDELENHSNAAIMNEVKSLNASIVQVNDKIGRLDERMDSIVSMLQTLIAAAQKSGHPAPAKKVATTEVKLGLESDPQIEIPLDLQSESLGSALGSIISPFSTVTDVAVSEGAAPVAAITDALSGGLLTGALEYRETIGGMASSLRVGVSGFKRGIKGSTKPGKGDSRDKNIPVEVKVPIKSDDLDDIVQGYGYDHEPPTKHPETQGTNAVSFPRLPDMREGSNFQSSNGSHDDPGPKSPEAQVDRGGIVIASGHELSKEFYPRDIYSPDSQNALSEGGSTTWMTDGRSAGTPVDLSKSPSVQTFGTPGYEDYSVPSPRIPMSELGNATANTLRKMRKQSRSNLRDGHFGSGHDTRPSTDESVKSSGSAFGGFGKSMRKRLNSLKGSKETPSKEWERPPATPDHYPLSSRGQITTSKEWEGASPKLGHPPSSSSRDNPPGHVRPAPPQQYNSASPVDYRDVPFHTRGEDGYRSDPHTPNSAPPLNGRRPIQQNMNGYERGYPPPNMEQQWNPGQQWREPPHWSPPNEGRVDRGAESDGGASSLPWPNDPPSARPFRHQTGHPGVSSPRPQGPRTRGLSSPANQPHQHLIGDPRGRGNVF</sequence>
<evidence type="ECO:0008006" key="4">
    <source>
        <dbReference type="Google" id="ProtNLM"/>
    </source>
</evidence>
<evidence type="ECO:0000313" key="3">
    <source>
        <dbReference type="Proteomes" id="UP000007148"/>
    </source>
</evidence>
<dbReference type="HOGENOM" id="CLU_266105_0_0_1"/>
<dbReference type="EMBL" id="CAFZ01000029">
    <property type="protein sequence ID" value="CCA68251.1"/>
    <property type="molecule type" value="Genomic_DNA"/>
</dbReference>
<feature type="compositionally biased region" description="Basic and acidic residues" evidence="1">
    <location>
        <begin position="991"/>
        <end position="1011"/>
    </location>
</feature>
<dbReference type="STRING" id="1109443.G4TAA8"/>
<dbReference type="PROSITE" id="PS00018">
    <property type="entry name" value="EF_HAND_1"/>
    <property type="match status" value="1"/>
</dbReference>
<feature type="compositionally biased region" description="Basic and acidic residues" evidence="1">
    <location>
        <begin position="811"/>
        <end position="831"/>
    </location>
</feature>
<proteinExistence type="predicted"/>
<keyword evidence="3" id="KW-1185">Reference proteome</keyword>
<feature type="compositionally biased region" description="Basic and acidic residues" evidence="1">
    <location>
        <begin position="1105"/>
        <end position="1123"/>
    </location>
</feature>
<dbReference type="Proteomes" id="UP000007148">
    <property type="component" value="Unassembled WGS sequence"/>
</dbReference>
<feature type="compositionally biased region" description="Basic and acidic residues" evidence="1">
    <location>
        <begin position="1034"/>
        <end position="1045"/>
    </location>
</feature>
<feature type="region of interest" description="Disordered" evidence="1">
    <location>
        <begin position="910"/>
        <end position="1247"/>
    </location>
</feature>
<evidence type="ECO:0000256" key="1">
    <source>
        <dbReference type="SAM" id="MobiDB-lite"/>
    </source>
</evidence>
<reference evidence="2 3" key="1">
    <citation type="journal article" date="2011" name="PLoS Pathog.">
        <title>Endophytic Life Strategies Decoded by Genome and Transcriptome Analyses of the Mutualistic Root Symbiont Piriformospora indica.</title>
        <authorList>
            <person name="Zuccaro A."/>
            <person name="Lahrmann U."/>
            <person name="Guldener U."/>
            <person name="Langen G."/>
            <person name="Pfiffi S."/>
            <person name="Biedenkopf D."/>
            <person name="Wong P."/>
            <person name="Samans B."/>
            <person name="Grimm C."/>
            <person name="Basiewicz M."/>
            <person name="Murat C."/>
            <person name="Martin F."/>
            <person name="Kogel K.H."/>
        </authorList>
    </citation>
    <scope>NUCLEOTIDE SEQUENCE [LARGE SCALE GENOMIC DNA]</scope>
    <source>
        <strain evidence="2 3">DSM 11827</strain>
    </source>
</reference>
<name>G4TAA8_SERID</name>